<dbReference type="eggNOG" id="ENOG502SE22">
    <property type="taxonomic scope" value="Eukaryota"/>
</dbReference>
<dbReference type="InterPro" id="IPR013898">
    <property type="entry name" value="Atg43"/>
</dbReference>
<dbReference type="AlphaFoldDB" id="A7TQQ5"/>
<protein>
    <submittedName>
        <fullName evidence="2">Uncharacterized protein</fullName>
    </submittedName>
</protein>
<dbReference type="PhylomeDB" id="A7TQQ5"/>
<dbReference type="KEGG" id="vpo:Kpol_1063p10"/>
<evidence type="ECO:0000313" key="2">
    <source>
        <dbReference type="EMBL" id="EDO15400.1"/>
    </source>
</evidence>
<dbReference type="STRING" id="436907.A7TQQ5"/>
<keyword evidence="1" id="KW-0812">Transmembrane</keyword>
<proteinExistence type="predicted"/>
<keyword evidence="1" id="KW-1133">Transmembrane helix</keyword>
<feature type="transmembrane region" description="Helical" evidence="1">
    <location>
        <begin position="72"/>
        <end position="93"/>
    </location>
</feature>
<gene>
    <name evidence="2" type="ORF">Kpol_1063p10</name>
</gene>
<dbReference type="OMA" id="QGFLWTG"/>
<dbReference type="OrthoDB" id="2430343at2759"/>
<keyword evidence="3" id="KW-1185">Reference proteome</keyword>
<evidence type="ECO:0000256" key="1">
    <source>
        <dbReference type="SAM" id="Phobius"/>
    </source>
</evidence>
<dbReference type="RefSeq" id="XP_001643258.1">
    <property type="nucleotide sequence ID" value="XM_001643208.1"/>
</dbReference>
<dbReference type="GO" id="GO:0000423">
    <property type="term" value="P:mitophagy"/>
    <property type="evidence" value="ECO:0007669"/>
    <property type="project" value="InterPro"/>
</dbReference>
<dbReference type="Proteomes" id="UP000000267">
    <property type="component" value="Unassembled WGS sequence"/>
</dbReference>
<dbReference type="PANTHER" id="PTHR38699:SF1">
    <property type="entry name" value="MITOPHAGY RECEPTOR ATG43"/>
    <property type="match status" value="1"/>
</dbReference>
<organism evidence="3">
    <name type="scientific">Vanderwaltozyma polyspora (strain ATCC 22028 / DSM 70294 / BCRC 21397 / CBS 2163 / NBRC 10782 / NRRL Y-8283 / UCD 57-17)</name>
    <name type="common">Kluyveromyces polysporus</name>
    <dbReference type="NCBI Taxonomy" id="436907"/>
    <lineage>
        <taxon>Eukaryota</taxon>
        <taxon>Fungi</taxon>
        <taxon>Dikarya</taxon>
        <taxon>Ascomycota</taxon>
        <taxon>Saccharomycotina</taxon>
        <taxon>Saccharomycetes</taxon>
        <taxon>Saccharomycetales</taxon>
        <taxon>Saccharomycetaceae</taxon>
        <taxon>Vanderwaltozyma</taxon>
    </lineage>
</organism>
<evidence type="ECO:0000313" key="3">
    <source>
        <dbReference type="Proteomes" id="UP000000267"/>
    </source>
</evidence>
<dbReference type="EMBL" id="DS480462">
    <property type="protein sequence ID" value="EDO15400.1"/>
    <property type="molecule type" value="Genomic_DNA"/>
</dbReference>
<dbReference type="InParanoid" id="A7TQQ5"/>
<sequence>MEVAPGPTNFPVPDVRFEETFNRAINKEAEKQREYSLKKKGLTTDEISKIKENEAPEVTTYIVWKVIVRDMLIMPFIQGIMFSGLLIILKPWLRSVVGNGRRFGTFIYNTVLGKNLTKTKKQ</sequence>
<keyword evidence="1" id="KW-0472">Membrane</keyword>
<accession>A7TQQ5</accession>
<dbReference type="GO" id="GO:0140580">
    <property type="term" value="F:mitochondrion autophagosome adaptor activity"/>
    <property type="evidence" value="ECO:0007669"/>
    <property type="project" value="InterPro"/>
</dbReference>
<name>A7TQQ5_VANPO</name>
<reference evidence="2 3" key="1">
    <citation type="journal article" date="2007" name="Proc. Natl. Acad. Sci. U.S.A.">
        <title>Independent sorting-out of thousands of duplicated gene pairs in two yeast species descended from a whole-genome duplication.</title>
        <authorList>
            <person name="Scannell D.R."/>
            <person name="Frank A.C."/>
            <person name="Conant G.C."/>
            <person name="Byrne K.P."/>
            <person name="Woolfit M."/>
            <person name="Wolfe K.H."/>
        </authorList>
    </citation>
    <scope>NUCLEOTIDE SEQUENCE [LARGE SCALE GENOMIC DNA]</scope>
    <source>
        <strain evidence="3">ATCC 22028 / DSM 70294 / BCRC 21397 / CBS 2163 / NBRC 10782 / NRRL Y-8283 / UCD 57-17</strain>
    </source>
</reference>
<dbReference type="PANTHER" id="PTHR38699">
    <property type="entry name" value="CHROMOSOME 1, WHOLE GENOME SHOTGUN SEQUENCE"/>
    <property type="match status" value="1"/>
</dbReference>
<dbReference type="HOGENOM" id="CLU_156033_1_0_1"/>
<dbReference type="GeneID" id="5543472"/>